<dbReference type="PANTHER" id="PTHR36214">
    <property type="match status" value="1"/>
</dbReference>
<dbReference type="InterPro" id="IPR011005">
    <property type="entry name" value="Dihydropteroate_synth-like_sf"/>
</dbReference>
<evidence type="ECO:0000256" key="2">
    <source>
        <dbReference type="HAMAP-Rule" id="MF_01135"/>
    </source>
</evidence>
<dbReference type="InterPro" id="IPR004486">
    <property type="entry name" value="CO_DH/Ac-CoA_synth_dsu"/>
</dbReference>
<proteinExistence type="inferred from homology"/>
<dbReference type="NCBIfam" id="TIGR00381">
    <property type="entry name" value="cdhD"/>
    <property type="match status" value="1"/>
</dbReference>
<gene>
    <name evidence="2" type="primary">cdhD</name>
    <name evidence="4" type="ORF">MmiAt1_13040</name>
</gene>
<reference evidence="4 5" key="1">
    <citation type="submission" date="2023-06" db="EMBL/GenBank/DDBJ databases">
        <title>Genome sequence of Methanimicrococcus sp. At1.</title>
        <authorList>
            <person name="Protasov E."/>
            <person name="Platt K."/>
            <person name="Poehlein A."/>
            <person name="Daniel R."/>
            <person name="Brune A."/>
        </authorList>
    </citation>
    <scope>NUCLEOTIDE SEQUENCE [LARGE SCALE GENOMIC DNA]</scope>
    <source>
        <strain evidence="4 5">At1</strain>
    </source>
</reference>
<sequence length="426" mass="46570">MTRKMKYSDLEKLFLLLQKEGRSDDLPFSDLSGAKGDEGELLARISQISALLGCQTDSELEDLLSSAYPVSDTLAAAKFNVSGFDRFSRPIQEVILGAGKGDGGSRKKTLTLGGEKTMPYFFDAAMPNINRVTMDVFDMPVGLAKSVRSNYEDVLDDPAAWAKKAVNEFGADMITIHLISTDPAIKDTPAKEAAKTVEEILQAVDVPIVIGGSGNPQKDPEVLEKAAEAAEGERALIASANLNMDYKRIGEAAKKYGHVILSWTQMDINAQKELNRKLFRQCGVLPDSLIMDPTTAALGYGLDYAYSNMERIRMAGLSGDAELAYPLSSGTTNAWGAREAWMISSPQEADTDWGDREYRGPIWEIITGMTLSLAGNDLFMMMHPKAVQFLKEFTGILGNSANIENDAETNAEVNGEINDDWMTEVY</sequence>
<dbReference type="EMBL" id="JAWDKC010000021">
    <property type="protein sequence ID" value="MDV0445710.1"/>
    <property type="molecule type" value="Genomic_DNA"/>
</dbReference>
<evidence type="ECO:0000313" key="5">
    <source>
        <dbReference type="Proteomes" id="UP001272052"/>
    </source>
</evidence>
<evidence type="ECO:0000259" key="3">
    <source>
        <dbReference type="Pfam" id="PF03599"/>
    </source>
</evidence>
<feature type="domain" description="CO dehydrogenase/acetyl-CoA synthase delta subunit TIM barrel" evidence="3">
    <location>
        <begin position="94"/>
        <end position="344"/>
    </location>
</feature>
<protein>
    <recommendedName>
        <fullName evidence="2">Acetyl-CoA decarbonylase/synthase complex subunit delta</fullName>
        <shortName evidence="2">ACDS complex subunit delta</shortName>
    </recommendedName>
    <alternativeName>
        <fullName evidence="2">Corrinoid/iron-sulfur component small subunit</fullName>
    </alternativeName>
</protein>
<accession>A0ABU3VQM1</accession>
<name>A0ABU3VQM1_9EURY</name>
<comment type="subunit">
    <text evidence="2">Heterodimer of delta and gamma chains. The ACDS complex is made up of alpha, epsilon, beta, gamma and delta chains with a probable stoichiometry of (alpha(2)epsilon(2))(4)-beta(8)-(gamma(1)delta(1))(8).</text>
</comment>
<keyword evidence="5" id="KW-1185">Reference proteome</keyword>
<keyword evidence="1 2" id="KW-0484">Methanogenesis</keyword>
<dbReference type="InterPro" id="IPR051069">
    <property type="entry name" value="ACDS_complex_subunit"/>
</dbReference>
<dbReference type="HAMAP" id="MF_01135">
    <property type="entry name" value="CdhD"/>
    <property type="match status" value="1"/>
</dbReference>
<comment type="pathway">
    <text evidence="2">One-carbon metabolism; methanogenesis from acetate.</text>
</comment>
<comment type="function">
    <text evidence="2">Part of a complex that catalyzes the reversible cleavage of acetyl-CoA, allowing growth on acetate as sole source of carbon and energy. Probably maintains the overall quaternary structure of the ACDS complex.</text>
</comment>
<dbReference type="InterPro" id="IPR016041">
    <property type="entry name" value="Ac-CoA_synth_d_su_TIM-brl"/>
</dbReference>
<comment type="caution">
    <text evidence="4">The sequence shown here is derived from an EMBL/GenBank/DDBJ whole genome shotgun (WGS) entry which is preliminary data.</text>
</comment>
<dbReference type="SUPFAM" id="SSF51717">
    <property type="entry name" value="Dihydropteroate synthetase-like"/>
    <property type="match status" value="1"/>
</dbReference>
<organism evidence="4 5">
    <name type="scientific">Methanimicrococcus hacksteinii</name>
    <dbReference type="NCBI Taxonomy" id="3028293"/>
    <lineage>
        <taxon>Archaea</taxon>
        <taxon>Methanobacteriati</taxon>
        <taxon>Methanobacteriota</taxon>
        <taxon>Stenosarchaea group</taxon>
        <taxon>Methanomicrobia</taxon>
        <taxon>Methanosarcinales</taxon>
        <taxon>Methanosarcinaceae</taxon>
        <taxon>Methanimicrococcus</taxon>
    </lineage>
</organism>
<dbReference type="Proteomes" id="UP001272052">
    <property type="component" value="Unassembled WGS sequence"/>
</dbReference>
<dbReference type="NCBIfam" id="NF003375">
    <property type="entry name" value="PRK04452.1-1"/>
    <property type="match status" value="1"/>
</dbReference>
<dbReference type="RefSeq" id="WP_318786148.1">
    <property type="nucleotide sequence ID" value="NZ_JAWDKC010000021.1"/>
</dbReference>
<dbReference type="Pfam" id="PF03599">
    <property type="entry name" value="CdhD"/>
    <property type="match status" value="1"/>
</dbReference>
<evidence type="ECO:0000256" key="1">
    <source>
        <dbReference type="ARBA" id="ARBA00022994"/>
    </source>
</evidence>
<dbReference type="Gene3D" id="3.20.20.20">
    <property type="entry name" value="Dihydropteroate synthase-like"/>
    <property type="match status" value="1"/>
</dbReference>
<comment type="similarity">
    <text evidence="2">Belongs to the CdhD family.</text>
</comment>
<evidence type="ECO:0000313" key="4">
    <source>
        <dbReference type="EMBL" id="MDV0445710.1"/>
    </source>
</evidence>
<dbReference type="PANTHER" id="PTHR36214:SF5">
    <property type="entry name" value="ACETYL-COA DECARBONYLASE_SYNTHASE COMPLEX SUBUNIT DELTA"/>
    <property type="match status" value="1"/>
</dbReference>